<dbReference type="SUPFAM" id="SSF48726">
    <property type="entry name" value="Immunoglobulin"/>
    <property type="match status" value="1"/>
</dbReference>
<sequence>VPESGPTLYPLTPYCSHVEGDTNVTIGFLVTSFIPPPVSVTCATVGSPVETTLPVVTSGGYYSLTTAVTLPLEEVCHTELTCRAQHEATGANVRENGP</sequence>
<evidence type="ECO:0000313" key="2">
    <source>
        <dbReference type="Ensembl" id="ENSPCLP00000020080.1"/>
    </source>
</evidence>
<organism evidence="2 3">
    <name type="scientific">Phasianus colchicus</name>
    <name type="common">Common pheasant</name>
    <dbReference type="NCBI Taxonomy" id="9054"/>
    <lineage>
        <taxon>Eukaryota</taxon>
        <taxon>Metazoa</taxon>
        <taxon>Chordata</taxon>
        <taxon>Craniata</taxon>
        <taxon>Vertebrata</taxon>
        <taxon>Euteleostomi</taxon>
        <taxon>Archelosauria</taxon>
        <taxon>Archosauria</taxon>
        <taxon>Dinosauria</taxon>
        <taxon>Saurischia</taxon>
        <taxon>Theropoda</taxon>
        <taxon>Coelurosauria</taxon>
        <taxon>Aves</taxon>
        <taxon>Neognathae</taxon>
        <taxon>Galloanserae</taxon>
        <taxon>Galliformes</taxon>
        <taxon>Phasianidae</taxon>
        <taxon>Phasianinae</taxon>
        <taxon>Phasianus</taxon>
    </lineage>
</organism>
<dbReference type="InterPro" id="IPR003597">
    <property type="entry name" value="Ig_C1-set"/>
</dbReference>
<name>A0A669QK61_PHACC</name>
<dbReference type="Pfam" id="PF07654">
    <property type="entry name" value="C1-set"/>
    <property type="match status" value="1"/>
</dbReference>
<reference evidence="2" key="1">
    <citation type="submission" date="2025-08" db="UniProtKB">
        <authorList>
            <consortium name="Ensembl"/>
        </authorList>
    </citation>
    <scope>IDENTIFICATION</scope>
</reference>
<evidence type="ECO:0000313" key="3">
    <source>
        <dbReference type="Proteomes" id="UP000472261"/>
    </source>
</evidence>
<reference evidence="2" key="2">
    <citation type="submission" date="2025-09" db="UniProtKB">
        <authorList>
            <consortium name="Ensembl"/>
        </authorList>
    </citation>
    <scope>IDENTIFICATION</scope>
</reference>
<dbReference type="Proteomes" id="UP000472261">
    <property type="component" value="Unplaced"/>
</dbReference>
<feature type="domain" description="Immunoglobulin C1-set" evidence="1">
    <location>
        <begin position="23"/>
        <end position="92"/>
    </location>
</feature>
<proteinExistence type="predicted"/>
<dbReference type="SMART" id="SM00407">
    <property type="entry name" value="IGc1"/>
    <property type="match status" value="1"/>
</dbReference>
<dbReference type="InterPro" id="IPR013783">
    <property type="entry name" value="Ig-like_fold"/>
</dbReference>
<dbReference type="InterPro" id="IPR036179">
    <property type="entry name" value="Ig-like_dom_sf"/>
</dbReference>
<keyword evidence="3" id="KW-1185">Reference proteome</keyword>
<accession>A0A669QK61</accession>
<protein>
    <recommendedName>
        <fullName evidence="1">Immunoglobulin C1-set domain-containing protein</fullName>
    </recommendedName>
</protein>
<dbReference type="Ensembl" id="ENSPCLT00000027358.1">
    <property type="protein sequence ID" value="ENSPCLP00000020080.1"/>
    <property type="gene ID" value="ENSPCLG00000017268.1"/>
</dbReference>
<dbReference type="AlphaFoldDB" id="A0A669QK61"/>
<dbReference type="Gene3D" id="2.60.40.10">
    <property type="entry name" value="Immunoglobulins"/>
    <property type="match status" value="1"/>
</dbReference>
<evidence type="ECO:0000259" key="1">
    <source>
        <dbReference type="SMART" id="SM00407"/>
    </source>
</evidence>